<feature type="active site" description="Nucleophile" evidence="2">
    <location>
        <position position="17"/>
    </location>
</feature>
<dbReference type="Proteomes" id="UP000184038">
    <property type="component" value="Unassembled WGS sequence"/>
</dbReference>
<dbReference type="Pfam" id="PF13242">
    <property type="entry name" value="Hydrolase_like"/>
    <property type="match status" value="1"/>
</dbReference>
<dbReference type="Pfam" id="PF13344">
    <property type="entry name" value="Hydrolase_6"/>
    <property type="match status" value="1"/>
</dbReference>
<organism evidence="5 6">
    <name type="scientific">Anaerosporobacter mobilis DSM 15930</name>
    <dbReference type="NCBI Taxonomy" id="1120996"/>
    <lineage>
        <taxon>Bacteria</taxon>
        <taxon>Bacillati</taxon>
        <taxon>Bacillota</taxon>
        <taxon>Clostridia</taxon>
        <taxon>Lachnospirales</taxon>
        <taxon>Lachnospiraceae</taxon>
        <taxon>Anaerosporobacter</taxon>
    </lineage>
</organism>
<dbReference type="OrthoDB" id="9810449at2"/>
<keyword evidence="6" id="KW-1185">Reference proteome</keyword>
<keyword evidence="1 4" id="KW-0479">Metal-binding</keyword>
<dbReference type="PIRSF" id="PIRSF000915">
    <property type="entry name" value="PGP-type_phosphatase"/>
    <property type="match status" value="1"/>
</dbReference>
<comment type="cofactor">
    <cofactor evidence="4">
        <name>Mg(2+)</name>
        <dbReference type="ChEBI" id="CHEBI:18420"/>
    </cofactor>
    <text evidence="4">Divalent metal ions. Mg(2+) is the most effective.</text>
</comment>
<dbReference type="SUPFAM" id="SSF56784">
    <property type="entry name" value="HAD-like"/>
    <property type="match status" value="1"/>
</dbReference>
<gene>
    <name evidence="5" type="ORF">SAMN02746066_03068</name>
</gene>
<name>A0A1M7L6B3_9FIRM</name>
<dbReference type="GO" id="GO:0016791">
    <property type="term" value="F:phosphatase activity"/>
    <property type="evidence" value="ECO:0007669"/>
    <property type="project" value="TreeGrafter"/>
</dbReference>
<dbReference type="PANTHER" id="PTHR19288:SF46">
    <property type="entry name" value="HALOACID DEHALOGENASE-LIKE HYDROLASE DOMAIN-CONTAINING PROTEIN 2"/>
    <property type="match status" value="1"/>
</dbReference>
<feature type="binding site" evidence="4">
    <location>
        <position position="17"/>
    </location>
    <ligand>
        <name>Mg(2+)</name>
        <dbReference type="ChEBI" id="CHEBI:18420"/>
    </ligand>
</feature>
<comment type="similarity">
    <text evidence="1">Belongs to the HAD-like hydrolase superfamily. NagD family.</text>
</comment>
<sequence length="273" mass="30268">MKAITNDIKNKKLFLLDIDGTVSFDATPIEGALDFLAEVRNLGGKYVFITNNSTKSIEDYIIKFTKMGIPVDDSSFLTSTTATATFLKQRYDEQLLYVLGTKSFVNELRKYGLKVTEEANDSLKSSIVAAVVGFDSELNYTKIENICELLQTTNIDYFATNPDLSCPVSYGYIPDCGAICNLLKEAVKREPVYLGKPNNLMVDMACEESGYSKEETIVIGDRLYTDIACGINAGVDTAVVFTGEAKYEDLKSTAFPPTYYCDSIKDLYIALRD</sequence>
<feature type="binding site" evidence="4">
    <location>
        <position position="221"/>
    </location>
    <ligand>
        <name>Mg(2+)</name>
        <dbReference type="ChEBI" id="CHEBI:18420"/>
    </ligand>
</feature>
<dbReference type="AlphaFoldDB" id="A0A1M7L6B3"/>
<dbReference type="GO" id="GO:0005737">
    <property type="term" value="C:cytoplasm"/>
    <property type="evidence" value="ECO:0007669"/>
    <property type="project" value="TreeGrafter"/>
</dbReference>
<dbReference type="InterPro" id="IPR006357">
    <property type="entry name" value="HAD-SF_hydro_IIA"/>
</dbReference>
<dbReference type="InterPro" id="IPR036412">
    <property type="entry name" value="HAD-like_sf"/>
</dbReference>
<dbReference type="RefSeq" id="WP_073289278.1">
    <property type="nucleotide sequence ID" value="NZ_FRCP01000015.1"/>
</dbReference>
<dbReference type="EMBL" id="FRCP01000015">
    <property type="protein sequence ID" value="SHM72886.1"/>
    <property type="molecule type" value="Genomic_DNA"/>
</dbReference>
<dbReference type="GO" id="GO:0046872">
    <property type="term" value="F:metal ion binding"/>
    <property type="evidence" value="ECO:0007669"/>
    <property type="project" value="UniProtKB-KW"/>
</dbReference>
<accession>A0A1M7L6B3</accession>
<dbReference type="STRING" id="1120996.SAMN02746066_03068"/>
<evidence type="ECO:0000256" key="2">
    <source>
        <dbReference type="PIRSR" id="PIRSR000915-1"/>
    </source>
</evidence>
<dbReference type="NCBIfam" id="TIGR01460">
    <property type="entry name" value="HAD-SF-IIA"/>
    <property type="match status" value="1"/>
</dbReference>
<feature type="active site" description="Proton donor" evidence="2">
    <location>
        <position position="19"/>
    </location>
</feature>
<evidence type="ECO:0000313" key="6">
    <source>
        <dbReference type="Proteomes" id="UP000184038"/>
    </source>
</evidence>
<evidence type="ECO:0000256" key="3">
    <source>
        <dbReference type="PIRSR" id="PIRSR000915-2"/>
    </source>
</evidence>
<evidence type="ECO:0000256" key="4">
    <source>
        <dbReference type="PIRSR" id="PIRSR000915-3"/>
    </source>
</evidence>
<reference evidence="5 6" key="1">
    <citation type="submission" date="2016-11" db="EMBL/GenBank/DDBJ databases">
        <authorList>
            <person name="Jaros S."/>
            <person name="Januszkiewicz K."/>
            <person name="Wedrychowicz H."/>
        </authorList>
    </citation>
    <scope>NUCLEOTIDE SEQUENCE [LARGE SCALE GENOMIC DNA]</scope>
    <source>
        <strain evidence="5 6">DSM 15930</strain>
    </source>
</reference>
<comment type="function">
    <text evidence="1">Catalyzes the dephosphorylation of 2-6 carbon acid sugars in vitro.</text>
</comment>
<keyword evidence="1 4" id="KW-0460">Magnesium</keyword>
<dbReference type="PANTHER" id="PTHR19288">
    <property type="entry name" value="4-NITROPHENYLPHOSPHATASE-RELATED"/>
    <property type="match status" value="1"/>
</dbReference>
<evidence type="ECO:0000313" key="5">
    <source>
        <dbReference type="EMBL" id="SHM72886.1"/>
    </source>
</evidence>
<feature type="binding site" evidence="3">
    <location>
        <position position="196"/>
    </location>
    <ligand>
        <name>substrate</name>
    </ligand>
</feature>
<evidence type="ECO:0000256" key="1">
    <source>
        <dbReference type="PIRNR" id="PIRNR000915"/>
    </source>
</evidence>
<dbReference type="InterPro" id="IPR023214">
    <property type="entry name" value="HAD_sf"/>
</dbReference>
<protein>
    <recommendedName>
        <fullName evidence="1">Acid sugar phosphatase</fullName>
        <ecNumber evidence="1">3.1.3.-</ecNumber>
    </recommendedName>
</protein>
<feature type="binding site" evidence="4">
    <location>
        <position position="19"/>
    </location>
    <ligand>
        <name>Mg(2+)</name>
        <dbReference type="ChEBI" id="CHEBI:18420"/>
    </ligand>
</feature>
<dbReference type="EC" id="3.1.3.-" evidence="1"/>
<dbReference type="Gene3D" id="3.40.50.1000">
    <property type="entry name" value="HAD superfamily/HAD-like"/>
    <property type="match status" value="2"/>
</dbReference>
<proteinExistence type="inferred from homology"/>